<evidence type="ECO:0000313" key="1">
    <source>
        <dbReference type="EnsemblPlants" id="AVESA.00010b.r2.7AG1187690.1.CDS"/>
    </source>
</evidence>
<name>A0ACD5ZKN4_AVESA</name>
<dbReference type="EnsemblPlants" id="AVESA.00010b.r2.7AG1187690.1">
    <property type="protein sequence ID" value="AVESA.00010b.r2.7AG1187690.1.CDS"/>
    <property type="gene ID" value="AVESA.00010b.r2.7AG1187690"/>
</dbReference>
<sequence length="357" mass="40058">MAMEVERILCFEYMEGGSLDKHIEDEYCRLDWPTCYQIIKGTCDGLNHLHGALEKPIFHLDLKPSNILLDKNNSTAKIADLGLSRLVASTETHKTQMVNVKGTIGYMPPEYIDGGYISKRYDVFSLGVIILKIMAGNKGHSRCYEMPPEQFTKLVVEKWERRLKGTPGYSSHEKDILQVTKCIEIAVKCVEKDRYKRPLIKDIALELEELEAKIQEMSLYSDMSIDLIGQTSCTSSILAVDPAIELRFLFEPRKDISTCLQLTNQTDGPVAFRVKTNQAKYCTQPTKGIMPPCSKRYVSVTLRAQDEAPPNMQCNDMFLVQSARVSDGVTEDEAMAGPAAGMVRLPIVYVGSDQVRG</sequence>
<reference evidence="1" key="2">
    <citation type="submission" date="2025-09" db="UniProtKB">
        <authorList>
            <consortium name="EnsemblPlants"/>
        </authorList>
    </citation>
    <scope>IDENTIFICATION</scope>
</reference>
<accession>A0ACD5ZKN4</accession>
<proteinExistence type="predicted"/>
<dbReference type="Proteomes" id="UP001732700">
    <property type="component" value="Chromosome 7A"/>
</dbReference>
<reference evidence="1" key="1">
    <citation type="submission" date="2021-05" db="EMBL/GenBank/DDBJ databases">
        <authorList>
            <person name="Scholz U."/>
            <person name="Mascher M."/>
            <person name="Fiebig A."/>
        </authorList>
    </citation>
    <scope>NUCLEOTIDE SEQUENCE [LARGE SCALE GENOMIC DNA]</scope>
</reference>
<evidence type="ECO:0000313" key="2">
    <source>
        <dbReference type="Proteomes" id="UP001732700"/>
    </source>
</evidence>
<keyword evidence="2" id="KW-1185">Reference proteome</keyword>
<protein>
    <submittedName>
        <fullName evidence="1">Uncharacterized protein</fullName>
    </submittedName>
</protein>
<organism evidence="1 2">
    <name type="scientific">Avena sativa</name>
    <name type="common">Oat</name>
    <dbReference type="NCBI Taxonomy" id="4498"/>
    <lineage>
        <taxon>Eukaryota</taxon>
        <taxon>Viridiplantae</taxon>
        <taxon>Streptophyta</taxon>
        <taxon>Embryophyta</taxon>
        <taxon>Tracheophyta</taxon>
        <taxon>Spermatophyta</taxon>
        <taxon>Magnoliopsida</taxon>
        <taxon>Liliopsida</taxon>
        <taxon>Poales</taxon>
        <taxon>Poaceae</taxon>
        <taxon>BOP clade</taxon>
        <taxon>Pooideae</taxon>
        <taxon>Poodae</taxon>
        <taxon>Poeae</taxon>
        <taxon>Poeae Chloroplast Group 1 (Aveneae type)</taxon>
        <taxon>Aveninae</taxon>
        <taxon>Avena</taxon>
    </lineage>
</organism>